<accession>A0A9Q1N2A2</accession>
<gene>
    <name evidence="1" type="ORF">K7X08_010197</name>
</gene>
<organism evidence="1 2">
    <name type="scientific">Anisodus acutangulus</name>
    <dbReference type="NCBI Taxonomy" id="402998"/>
    <lineage>
        <taxon>Eukaryota</taxon>
        <taxon>Viridiplantae</taxon>
        <taxon>Streptophyta</taxon>
        <taxon>Embryophyta</taxon>
        <taxon>Tracheophyta</taxon>
        <taxon>Spermatophyta</taxon>
        <taxon>Magnoliopsida</taxon>
        <taxon>eudicotyledons</taxon>
        <taxon>Gunneridae</taxon>
        <taxon>Pentapetalae</taxon>
        <taxon>asterids</taxon>
        <taxon>lamiids</taxon>
        <taxon>Solanales</taxon>
        <taxon>Solanaceae</taxon>
        <taxon>Solanoideae</taxon>
        <taxon>Hyoscyameae</taxon>
        <taxon>Anisodus</taxon>
    </lineage>
</organism>
<protein>
    <submittedName>
        <fullName evidence="1">Uncharacterized protein</fullName>
    </submittedName>
</protein>
<evidence type="ECO:0000313" key="2">
    <source>
        <dbReference type="Proteomes" id="UP001152561"/>
    </source>
</evidence>
<comment type="caution">
    <text evidence="1">The sequence shown here is derived from an EMBL/GenBank/DDBJ whole genome shotgun (WGS) entry which is preliminary data.</text>
</comment>
<reference evidence="2" key="1">
    <citation type="journal article" date="2023" name="Proc. Natl. Acad. Sci. U.S.A.">
        <title>Genomic and structural basis for evolution of tropane alkaloid biosynthesis.</title>
        <authorList>
            <person name="Wanga Y.-J."/>
            <person name="Taina T."/>
            <person name="Yua J.-Y."/>
            <person name="Lia J."/>
            <person name="Xua B."/>
            <person name="Chenc J."/>
            <person name="D'Auriad J.C."/>
            <person name="Huanga J.-P."/>
            <person name="Huanga S.-X."/>
        </authorList>
    </citation>
    <scope>NUCLEOTIDE SEQUENCE [LARGE SCALE GENOMIC DNA]</scope>
    <source>
        <strain evidence="2">cv. KIB-2019</strain>
    </source>
</reference>
<dbReference type="AlphaFoldDB" id="A0A9Q1N2A2"/>
<proteinExistence type="predicted"/>
<dbReference type="EMBL" id="JAJAGQ010000001">
    <property type="protein sequence ID" value="KAJ8573686.1"/>
    <property type="molecule type" value="Genomic_DNA"/>
</dbReference>
<name>A0A9Q1N2A2_9SOLA</name>
<sequence length="108" mass="11835">MTGENVMVLLKWAPSLEDVECKLFTSAAVSIAPLIFATGGYASVFCEASVSHKPSQYESVQCRLIKRAENQTKDESTLLMISCYQLKIANMLSSRRCGSLVIGTLLQI</sequence>
<dbReference type="Proteomes" id="UP001152561">
    <property type="component" value="Unassembled WGS sequence"/>
</dbReference>
<evidence type="ECO:0000313" key="1">
    <source>
        <dbReference type="EMBL" id="KAJ8573686.1"/>
    </source>
</evidence>
<keyword evidence="2" id="KW-1185">Reference proteome</keyword>